<dbReference type="SUPFAM" id="SSF53756">
    <property type="entry name" value="UDP-Glycosyltransferase/glycogen phosphorylase"/>
    <property type="match status" value="1"/>
</dbReference>
<dbReference type="Gene3D" id="3.40.50.2000">
    <property type="entry name" value="Glycogen Phosphorylase B"/>
    <property type="match status" value="1"/>
</dbReference>
<dbReference type="CDD" id="cd01635">
    <property type="entry name" value="Glycosyltransferase_GTB-type"/>
    <property type="match status" value="1"/>
</dbReference>
<reference evidence="2" key="1">
    <citation type="journal article" date="2020" name="Nature">
        <title>Giant virus diversity and host interactions through global metagenomics.</title>
        <authorList>
            <person name="Schulz F."/>
            <person name="Roux S."/>
            <person name="Paez-Espino D."/>
            <person name="Jungbluth S."/>
            <person name="Walsh D.A."/>
            <person name="Denef V.J."/>
            <person name="McMahon K.D."/>
            <person name="Konstantinidis K.T."/>
            <person name="Eloe-Fadrosh E.A."/>
            <person name="Kyrpides N.C."/>
            <person name="Woyke T."/>
        </authorList>
    </citation>
    <scope>NUCLEOTIDE SEQUENCE</scope>
    <source>
        <strain evidence="2">GVMAG-S-3300012919-55</strain>
    </source>
</reference>
<organism evidence="2">
    <name type="scientific">viral metagenome</name>
    <dbReference type="NCBI Taxonomy" id="1070528"/>
    <lineage>
        <taxon>unclassified sequences</taxon>
        <taxon>metagenomes</taxon>
        <taxon>organismal metagenomes</taxon>
    </lineage>
</organism>
<dbReference type="AlphaFoldDB" id="A0A6C0KLN3"/>
<protein>
    <recommendedName>
        <fullName evidence="1">Glycosyl transferase family 1 domain-containing protein</fullName>
    </recommendedName>
</protein>
<feature type="domain" description="Glycosyl transferase family 1" evidence="1">
    <location>
        <begin position="132"/>
        <end position="295"/>
    </location>
</feature>
<dbReference type="InterPro" id="IPR001296">
    <property type="entry name" value="Glyco_trans_1"/>
</dbReference>
<dbReference type="Pfam" id="PF00534">
    <property type="entry name" value="Glycos_transf_1"/>
    <property type="match status" value="1"/>
</dbReference>
<accession>A0A6C0KLN3</accession>
<name>A0A6C0KLN3_9ZZZZ</name>
<dbReference type="EMBL" id="MN740916">
    <property type="protein sequence ID" value="QHU17570.1"/>
    <property type="molecule type" value="Genomic_DNA"/>
</dbReference>
<dbReference type="GO" id="GO:0016757">
    <property type="term" value="F:glycosyltransferase activity"/>
    <property type="evidence" value="ECO:0007669"/>
    <property type="project" value="InterPro"/>
</dbReference>
<sequence length="378" mass="45076">MVLLWKKPNEINKGIIIFTHKEINKSFIPYTELKKNYLLGLHIGCWFSKSYKKIPNYIDFTLSSPNQIEETNIKNLIPYNSRNFLPTYFDPFINKNKNILYESIKIFNSYSKTKVNETIYDKIENINEDKFWDIITIAKPHHVKKLNIFLQQIKKVLEIDKSIKVLIISPIAPNEYKHKGDHHDLEKIIINDFTLEQQNNFTLLRPECGTNEGIDNKYIFPFYQWSKIFCFFTEYEGESRVAHEALCSGLPVVCFKHLKGGANEYLDNTNSVQFDKYDEAYKSILECLKNYKNLNKNYESMQQILREDKSIDLFKKELEKIYSQQNMIFDNELIEYDQLHFRLPGHYYYDEWAKFSDNETSDILNSKQWEIFVKTKLI</sequence>
<evidence type="ECO:0000259" key="1">
    <source>
        <dbReference type="Pfam" id="PF00534"/>
    </source>
</evidence>
<proteinExistence type="predicted"/>
<evidence type="ECO:0000313" key="2">
    <source>
        <dbReference type="EMBL" id="QHU17570.1"/>
    </source>
</evidence>